<evidence type="ECO:0000256" key="1">
    <source>
        <dbReference type="SAM" id="MobiDB-lite"/>
    </source>
</evidence>
<accession>A0ABQ2TCF3</accession>
<gene>
    <name evidence="2" type="ORF">GCM10010253_42950</name>
</gene>
<reference evidence="3" key="1">
    <citation type="journal article" date="2019" name="Int. J. Syst. Evol. Microbiol.">
        <title>The Global Catalogue of Microorganisms (GCM) 10K type strain sequencing project: providing services to taxonomists for standard genome sequencing and annotation.</title>
        <authorList>
            <consortium name="The Broad Institute Genomics Platform"/>
            <consortium name="The Broad Institute Genome Sequencing Center for Infectious Disease"/>
            <person name="Wu L."/>
            <person name="Ma J."/>
        </authorList>
    </citation>
    <scope>NUCLEOTIDE SEQUENCE [LARGE SCALE GENOMIC DNA]</scope>
    <source>
        <strain evidence="3">JCM 4350</strain>
    </source>
</reference>
<feature type="region of interest" description="Disordered" evidence="1">
    <location>
        <begin position="1"/>
        <end position="25"/>
    </location>
</feature>
<keyword evidence="3" id="KW-1185">Reference proteome</keyword>
<dbReference type="EMBL" id="BMSZ01000012">
    <property type="protein sequence ID" value="GGS63467.1"/>
    <property type="molecule type" value="Genomic_DNA"/>
</dbReference>
<dbReference type="Proteomes" id="UP000659767">
    <property type="component" value="Unassembled WGS sequence"/>
</dbReference>
<name>A0ABQ2TCF3_STRBA</name>
<evidence type="ECO:0000313" key="2">
    <source>
        <dbReference type="EMBL" id="GGS63467.1"/>
    </source>
</evidence>
<protein>
    <submittedName>
        <fullName evidence="2">Uncharacterized protein</fullName>
    </submittedName>
</protein>
<organism evidence="2 3">
    <name type="scientific">Streptomyces badius</name>
    <dbReference type="NCBI Taxonomy" id="1941"/>
    <lineage>
        <taxon>Bacteria</taxon>
        <taxon>Bacillati</taxon>
        <taxon>Actinomycetota</taxon>
        <taxon>Actinomycetes</taxon>
        <taxon>Kitasatosporales</taxon>
        <taxon>Streptomycetaceae</taxon>
        <taxon>Streptomyces</taxon>
    </lineage>
</organism>
<evidence type="ECO:0000313" key="3">
    <source>
        <dbReference type="Proteomes" id="UP000659767"/>
    </source>
</evidence>
<feature type="region of interest" description="Disordered" evidence="1">
    <location>
        <begin position="70"/>
        <end position="98"/>
    </location>
</feature>
<sequence>MNEEIPDAVEQPPWTETDGPEPDVHIYPRETAPGLYIRHNGRWLRAVVRARQTHPTRGVSYQCDITLGSGSGTSRTYQWGQPGVRKGWDPGDGRPPAD</sequence>
<comment type="caution">
    <text evidence="2">The sequence shown here is derived from an EMBL/GenBank/DDBJ whole genome shotgun (WGS) entry which is preliminary data.</text>
</comment>
<proteinExistence type="predicted"/>
<feature type="compositionally biased region" description="Basic and acidic residues" evidence="1">
    <location>
        <begin position="86"/>
        <end position="98"/>
    </location>
</feature>
<dbReference type="RefSeq" id="WP_199888845.1">
    <property type="nucleotide sequence ID" value="NZ_BMSZ01000012.1"/>
</dbReference>